<gene>
    <name evidence="1" type="ORF">Lalb_Chr18g0050181</name>
</gene>
<dbReference type="OrthoDB" id="1716327at2759"/>
<dbReference type="EMBL" id="WOCE01000018">
    <property type="protein sequence ID" value="KAE9594099.1"/>
    <property type="molecule type" value="Genomic_DNA"/>
</dbReference>
<accession>A0A6A4P3C6</accession>
<organism evidence="1 2">
    <name type="scientific">Lupinus albus</name>
    <name type="common">White lupine</name>
    <name type="synonym">Lupinus termis</name>
    <dbReference type="NCBI Taxonomy" id="3870"/>
    <lineage>
        <taxon>Eukaryota</taxon>
        <taxon>Viridiplantae</taxon>
        <taxon>Streptophyta</taxon>
        <taxon>Embryophyta</taxon>
        <taxon>Tracheophyta</taxon>
        <taxon>Spermatophyta</taxon>
        <taxon>Magnoliopsida</taxon>
        <taxon>eudicotyledons</taxon>
        <taxon>Gunneridae</taxon>
        <taxon>Pentapetalae</taxon>
        <taxon>rosids</taxon>
        <taxon>fabids</taxon>
        <taxon>Fabales</taxon>
        <taxon>Fabaceae</taxon>
        <taxon>Papilionoideae</taxon>
        <taxon>50 kb inversion clade</taxon>
        <taxon>genistoids sensu lato</taxon>
        <taxon>core genistoids</taxon>
        <taxon>Genisteae</taxon>
        <taxon>Lupinus</taxon>
    </lineage>
</organism>
<keyword evidence="2" id="KW-1185">Reference proteome</keyword>
<dbReference type="AlphaFoldDB" id="A0A6A4P3C6"/>
<protein>
    <submittedName>
        <fullName evidence="1">Uncharacterized protein</fullName>
    </submittedName>
</protein>
<comment type="caution">
    <text evidence="1">The sequence shown here is derived from an EMBL/GenBank/DDBJ whole genome shotgun (WGS) entry which is preliminary data.</text>
</comment>
<sequence length="56" mass="6409">MSFKSKHVVSSDRPLQLLHMHLFGPSRTRFGCQLLSSYSSRGLFEIHLDTIFGSQK</sequence>
<reference evidence="2" key="1">
    <citation type="journal article" date="2020" name="Nat. Commun.">
        <title>Genome sequence of the cluster root forming white lupin.</title>
        <authorList>
            <person name="Hufnagel B."/>
            <person name="Marques A."/>
            <person name="Soriano A."/>
            <person name="Marques L."/>
            <person name="Divol F."/>
            <person name="Doumas P."/>
            <person name="Sallet E."/>
            <person name="Mancinotti D."/>
            <person name="Carrere S."/>
            <person name="Marande W."/>
            <person name="Arribat S."/>
            <person name="Keller J."/>
            <person name="Huneau C."/>
            <person name="Blein T."/>
            <person name="Aime D."/>
            <person name="Laguerre M."/>
            <person name="Taylor J."/>
            <person name="Schubert V."/>
            <person name="Nelson M."/>
            <person name="Geu-Flores F."/>
            <person name="Crespi M."/>
            <person name="Gallardo-Guerrero K."/>
            <person name="Delaux P.-M."/>
            <person name="Salse J."/>
            <person name="Berges H."/>
            <person name="Guyot R."/>
            <person name="Gouzy J."/>
            <person name="Peret B."/>
        </authorList>
    </citation>
    <scope>NUCLEOTIDE SEQUENCE [LARGE SCALE GENOMIC DNA]</scope>
    <source>
        <strain evidence="2">cv. Amiga</strain>
    </source>
</reference>
<name>A0A6A4P3C6_LUPAL</name>
<evidence type="ECO:0000313" key="1">
    <source>
        <dbReference type="EMBL" id="KAE9594099.1"/>
    </source>
</evidence>
<dbReference type="Proteomes" id="UP000447434">
    <property type="component" value="Chromosome 18"/>
</dbReference>
<evidence type="ECO:0000313" key="2">
    <source>
        <dbReference type="Proteomes" id="UP000447434"/>
    </source>
</evidence>
<proteinExistence type="predicted"/>